<accession>B7QFV2</accession>
<dbReference type="SUPFAM" id="SSF53098">
    <property type="entry name" value="Ribonuclease H-like"/>
    <property type="match status" value="1"/>
</dbReference>
<name>B7QFV2_IXOSC</name>
<dbReference type="GO" id="GO:0003887">
    <property type="term" value="F:DNA-directed DNA polymerase activity"/>
    <property type="evidence" value="ECO:0007669"/>
    <property type="project" value="UniProtKB-EC"/>
</dbReference>
<dbReference type="EMBL" id="ABJB010947631">
    <property type="status" value="NOT_ANNOTATED_CDS"/>
    <property type="molecule type" value="Genomic_DNA"/>
</dbReference>
<dbReference type="GO" id="GO:0019985">
    <property type="term" value="P:translesion synthesis"/>
    <property type="evidence" value="ECO:0007669"/>
    <property type="project" value="InterPro"/>
</dbReference>
<dbReference type="HOGENOM" id="CLU_068331_0_0_1"/>
<evidence type="ECO:0000313" key="6">
    <source>
        <dbReference type="Proteomes" id="UP000001555"/>
    </source>
</evidence>
<dbReference type="OrthoDB" id="2414538at2759"/>
<reference evidence="5" key="2">
    <citation type="submission" date="2020-05" db="UniProtKB">
        <authorList>
            <consortium name="EnsemblMetazoa"/>
        </authorList>
    </citation>
    <scope>IDENTIFICATION</scope>
    <source>
        <strain evidence="5">wikel</strain>
    </source>
</reference>
<dbReference type="VEuPathDB" id="VectorBase:ISCW022916"/>
<dbReference type="AlphaFoldDB" id="B7QFV2"/>
<dbReference type="GO" id="GO:0016035">
    <property type="term" value="C:zeta DNA polymerase complex"/>
    <property type="evidence" value="ECO:0007669"/>
    <property type="project" value="InterPro"/>
</dbReference>
<dbReference type="Pfam" id="PF24065">
    <property type="entry name" value="REV3_N"/>
    <property type="match status" value="1"/>
</dbReference>
<evidence type="ECO:0000313" key="4">
    <source>
        <dbReference type="EMBL" id="EEC17724.1"/>
    </source>
</evidence>
<dbReference type="InterPro" id="IPR056435">
    <property type="entry name" value="DPOD/Z_N"/>
</dbReference>
<dbReference type="PANTHER" id="PTHR45812:SF1">
    <property type="entry name" value="DNA POLYMERASE ZETA CATALYTIC SUBUNIT"/>
    <property type="match status" value="1"/>
</dbReference>
<evidence type="ECO:0000259" key="3">
    <source>
        <dbReference type="Pfam" id="PF24065"/>
    </source>
</evidence>
<dbReference type="EMBL" id="ABJB010116125">
    <property type="status" value="NOT_ANNOTATED_CDS"/>
    <property type="molecule type" value="Genomic_DNA"/>
</dbReference>
<protein>
    <submittedName>
        <fullName evidence="4 5">DNA polymerase zeta catalytic subunit, putative</fullName>
    </submittedName>
</protein>
<keyword evidence="6" id="KW-1185">Reference proteome</keyword>
<dbReference type="Gene3D" id="3.30.342.10">
    <property type="entry name" value="DNA Polymerase, chain B, domain 1"/>
    <property type="match status" value="1"/>
</dbReference>
<dbReference type="EMBL" id="ABJB010511806">
    <property type="status" value="NOT_ANNOTATED_CDS"/>
    <property type="molecule type" value="Genomic_DNA"/>
</dbReference>
<gene>
    <name evidence="4" type="ORF">IscW_ISCW022916</name>
</gene>
<dbReference type="VEuPathDB" id="VectorBase:ISCI022916"/>
<dbReference type="InParanoid" id="B7QFV2"/>
<dbReference type="EMBL" id="ABJB010631752">
    <property type="status" value="NOT_ANNOTATED_CDS"/>
    <property type="molecule type" value="Genomic_DNA"/>
</dbReference>
<dbReference type="STRING" id="6945.B7QFV2"/>
<sequence>MFSLRIVTVDHYLAAPVPRLDPGFSRLGGWEVWKVPVIRIFGVTSGGQKACLHVHGVFPYLCVPFDEDSGERADKFAPMLASELDLLLNTAAGRAASSSATPLYGFHNKERTFLKIYLYNPYSVKKVADLLLSGMVLKKVMQPHEAHIPFALQAGEMNPGLSALWRDEEERRARRGDASTLVAPLSHDRLGVMKTDSELFYIRKLDKLLRAAQSTDR</sequence>
<dbReference type="EMBL" id="ABJB010324495">
    <property type="status" value="NOT_ANNOTATED_CDS"/>
    <property type="molecule type" value="Genomic_DNA"/>
</dbReference>
<evidence type="ECO:0000259" key="2">
    <source>
        <dbReference type="Pfam" id="PF24055"/>
    </source>
</evidence>
<organism>
    <name type="scientific">Ixodes scapularis</name>
    <name type="common">Black-legged tick</name>
    <name type="synonym">Deer tick</name>
    <dbReference type="NCBI Taxonomy" id="6945"/>
    <lineage>
        <taxon>Eukaryota</taxon>
        <taxon>Metazoa</taxon>
        <taxon>Ecdysozoa</taxon>
        <taxon>Arthropoda</taxon>
        <taxon>Chelicerata</taxon>
        <taxon>Arachnida</taxon>
        <taxon>Acari</taxon>
        <taxon>Parasitiformes</taxon>
        <taxon>Ixodida</taxon>
        <taxon>Ixodoidea</taxon>
        <taxon>Ixodidae</taxon>
        <taxon>Ixodinae</taxon>
        <taxon>Ixodes</taxon>
    </lineage>
</organism>
<dbReference type="PANTHER" id="PTHR45812">
    <property type="entry name" value="DNA POLYMERASE ZETA CATALYTIC SUBUNIT"/>
    <property type="match status" value="1"/>
</dbReference>
<proteinExistence type="predicted"/>
<evidence type="ECO:0000256" key="1">
    <source>
        <dbReference type="ARBA" id="ARBA00049244"/>
    </source>
</evidence>
<dbReference type="VEuPathDB" id="VectorBase:ISCP_017561"/>
<dbReference type="EnsemblMetazoa" id="ISCW022916-RA">
    <property type="protein sequence ID" value="ISCW022916-PA"/>
    <property type="gene ID" value="ISCW022916"/>
</dbReference>
<feature type="domain" description="DNA polymerase delta/zeta catalytic subunit N-terminal" evidence="2">
    <location>
        <begin position="56"/>
        <end position="125"/>
    </location>
</feature>
<dbReference type="Pfam" id="PF24055">
    <property type="entry name" value="POL3_N"/>
    <property type="match status" value="1"/>
</dbReference>
<dbReference type="EMBL" id="ABJB010480855">
    <property type="status" value="NOT_ANNOTATED_CDS"/>
    <property type="molecule type" value="Genomic_DNA"/>
</dbReference>
<dbReference type="GO" id="GO:0006281">
    <property type="term" value="P:DNA repair"/>
    <property type="evidence" value="ECO:0007669"/>
    <property type="project" value="InterPro"/>
</dbReference>
<evidence type="ECO:0000313" key="5">
    <source>
        <dbReference type="EnsemblMetazoa" id="ISCW022916-PA"/>
    </source>
</evidence>
<reference evidence="4 6" key="1">
    <citation type="submission" date="2008-03" db="EMBL/GenBank/DDBJ databases">
        <title>Annotation of Ixodes scapularis.</title>
        <authorList>
            <consortium name="Ixodes scapularis Genome Project Consortium"/>
            <person name="Caler E."/>
            <person name="Hannick L.I."/>
            <person name="Bidwell S."/>
            <person name="Joardar V."/>
            <person name="Thiagarajan M."/>
            <person name="Amedeo P."/>
            <person name="Galinsky K.J."/>
            <person name="Schobel S."/>
            <person name="Inman J."/>
            <person name="Hostetler J."/>
            <person name="Miller J."/>
            <person name="Hammond M."/>
            <person name="Megy K."/>
            <person name="Lawson D."/>
            <person name="Kodira C."/>
            <person name="Sutton G."/>
            <person name="Meyer J."/>
            <person name="Hill C.A."/>
            <person name="Birren B."/>
            <person name="Nene V."/>
            <person name="Collins F."/>
            <person name="Alarcon-Chaidez F."/>
            <person name="Wikel S."/>
            <person name="Strausberg R."/>
        </authorList>
    </citation>
    <scope>NUCLEOTIDE SEQUENCE [LARGE SCALE GENOMIC DNA]</scope>
    <source>
        <strain evidence="6">Wikel</strain>
        <strain evidence="4">Wikel colony</strain>
    </source>
</reference>
<dbReference type="InterPro" id="IPR056447">
    <property type="entry name" value="REV3_N"/>
</dbReference>
<dbReference type="EMBL" id="DS928161">
    <property type="protein sequence ID" value="EEC17724.1"/>
    <property type="molecule type" value="Genomic_DNA"/>
</dbReference>
<feature type="domain" description="DNA polymerase zeta catalytic subunit N-terminal" evidence="3">
    <location>
        <begin position="1"/>
        <end position="55"/>
    </location>
</feature>
<dbReference type="PaxDb" id="6945-B7QFV2"/>
<comment type="catalytic activity">
    <reaction evidence="1">
        <text>DNA(n) + a 2'-deoxyribonucleoside 5'-triphosphate = DNA(n+1) + diphosphate</text>
        <dbReference type="Rhea" id="RHEA:22508"/>
        <dbReference type="Rhea" id="RHEA-COMP:17339"/>
        <dbReference type="Rhea" id="RHEA-COMP:17340"/>
        <dbReference type="ChEBI" id="CHEBI:33019"/>
        <dbReference type="ChEBI" id="CHEBI:61560"/>
        <dbReference type="ChEBI" id="CHEBI:173112"/>
        <dbReference type="EC" id="2.7.7.7"/>
    </reaction>
</comment>
<dbReference type="InterPro" id="IPR030559">
    <property type="entry name" value="PolZ_Rev3"/>
</dbReference>
<dbReference type="Proteomes" id="UP000001555">
    <property type="component" value="Unassembled WGS sequence"/>
</dbReference>
<dbReference type="InterPro" id="IPR012337">
    <property type="entry name" value="RNaseH-like_sf"/>
</dbReference>